<dbReference type="InterPro" id="IPR002397">
    <property type="entry name" value="Cyt_P450_B"/>
</dbReference>
<sequence>MAFPVGATVTRAELAADPHPALARLRATEPVSWVPELGCWLVTGRDAALQVLRDARTFTVDDPRFSTAQVVGPSMLSLDGPAHAAARKPFAGPFRPAQVAQRFAPRITAHAEELVAAMAPAGHAELRAAFAGPLAVRVVAEALGLPEIDTATVLRWYSTFVSAVSEVTAGGAVPPAAPAAFDALARQVHAGLDGDSLLAEAVAAGLETGAVVSNAAVLLFGGIETTEGMILNLLWHLLRRPERLAEVRADPGLLPNAVEESLRLEPAASVVDRYATTDTTLGGAPIRGGDPVTVSLAAANRDPATFPDPDAFDPHRVNARQHLAFAHGPHFCPAMDLARLETVIGVRTVLSALPDLALDDRQPVAPSGLVFRKPQALHARWA</sequence>
<dbReference type="GO" id="GO:0016705">
    <property type="term" value="F:oxidoreductase activity, acting on paired donors, with incorporation or reduction of molecular oxygen"/>
    <property type="evidence" value="ECO:0007669"/>
    <property type="project" value="InterPro"/>
</dbReference>
<dbReference type="PANTHER" id="PTHR46696">
    <property type="entry name" value="P450, PUTATIVE (EUROFUNG)-RELATED"/>
    <property type="match status" value="1"/>
</dbReference>
<dbReference type="GO" id="GO:0004497">
    <property type="term" value="F:monooxygenase activity"/>
    <property type="evidence" value="ECO:0007669"/>
    <property type="project" value="InterPro"/>
</dbReference>
<name>A0A543DJY7_9PSEU</name>
<protein>
    <recommendedName>
        <fullName evidence="4">Cytochrome P450</fullName>
    </recommendedName>
</protein>
<dbReference type="GO" id="GO:0020037">
    <property type="term" value="F:heme binding"/>
    <property type="evidence" value="ECO:0007669"/>
    <property type="project" value="InterPro"/>
</dbReference>
<evidence type="ECO:0000256" key="1">
    <source>
        <dbReference type="ARBA" id="ARBA00010617"/>
    </source>
</evidence>
<dbReference type="SUPFAM" id="SSF48264">
    <property type="entry name" value="Cytochrome P450"/>
    <property type="match status" value="1"/>
</dbReference>
<organism evidence="2 3">
    <name type="scientific">Pseudonocardia kunmingensis</name>
    <dbReference type="NCBI Taxonomy" id="630975"/>
    <lineage>
        <taxon>Bacteria</taxon>
        <taxon>Bacillati</taxon>
        <taxon>Actinomycetota</taxon>
        <taxon>Actinomycetes</taxon>
        <taxon>Pseudonocardiales</taxon>
        <taxon>Pseudonocardiaceae</taxon>
        <taxon>Pseudonocardia</taxon>
    </lineage>
</organism>
<evidence type="ECO:0000313" key="3">
    <source>
        <dbReference type="Proteomes" id="UP000315677"/>
    </source>
</evidence>
<evidence type="ECO:0008006" key="4">
    <source>
        <dbReference type="Google" id="ProtNLM"/>
    </source>
</evidence>
<accession>A0A543DJY7</accession>
<dbReference type="InterPro" id="IPR001128">
    <property type="entry name" value="Cyt_P450"/>
</dbReference>
<dbReference type="PRINTS" id="PR00359">
    <property type="entry name" value="BP450"/>
</dbReference>
<dbReference type="GO" id="GO:0005506">
    <property type="term" value="F:iron ion binding"/>
    <property type="evidence" value="ECO:0007669"/>
    <property type="project" value="InterPro"/>
</dbReference>
<comment type="similarity">
    <text evidence="1">Belongs to the cytochrome P450 family.</text>
</comment>
<dbReference type="Proteomes" id="UP000315677">
    <property type="component" value="Unassembled WGS sequence"/>
</dbReference>
<dbReference type="PANTHER" id="PTHR46696:SF3">
    <property type="entry name" value="PULCHERRIMINIC ACID SYNTHASE"/>
    <property type="match status" value="1"/>
</dbReference>
<evidence type="ECO:0000313" key="2">
    <source>
        <dbReference type="EMBL" id="TQM09639.1"/>
    </source>
</evidence>
<gene>
    <name evidence="2" type="ORF">FB558_5405</name>
</gene>
<comment type="caution">
    <text evidence="2">The sequence shown here is derived from an EMBL/GenBank/DDBJ whole genome shotgun (WGS) entry which is preliminary data.</text>
</comment>
<reference evidence="2 3" key="1">
    <citation type="submission" date="2019-06" db="EMBL/GenBank/DDBJ databases">
        <title>Sequencing the genomes of 1000 actinobacteria strains.</title>
        <authorList>
            <person name="Klenk H.-P."/>
        </authorList>
    </citation>
    <scope>NUCLEOTIDE SEQUENCE [LARGE SCALE GENOMIC DNA]</scope>
    <source>
        <strain evidence="2 3">DSM 45301</strain>
    </source>
</reference>
<proteinExistence type="inferred from homology"/>
<keyword evidence="3" id="KW-1185">Reference proteome</keyword>
<dbReference type="Pfam" id="PF00067">
    <property type="entry name" value="p450"/>
    <property type="match status" value="1"/>
</dbReference>
<dbReference type="EMBL" id="VFPA01000003">
    <property type="protein sequence ID" value="TQM09639.1"/>
    <property type="molecule type" value="Genomic_DNA"/>
</dbReference>
<dbReference type="Gene3D" id="1.10.630.10">
    <property type="entry name" value="Cytochrome P450"/>
    <property type="match status" value="1"/>
</dbReference>
<dbReference type="AlphaFoldDB" id="A0A543DJY7"/>
<dbReference type="InterPro" id="IPR036396">
    <property type="entry name" value="Cyt_P450_sf"/>
</dbReference>
<dbReference type="RefSeq" id="WP_211366859.1">
    <property type="nucleotide sequence ID" value="NZ_VFPA01000003.1"/>
</dbReference>